<keyword evidence="2" id="KW-0067">ATP-binding</keyword>
<feature type="domain" description="ABC transporter" evidence="3">
    <location>
        <begin position="108"/>
        <end position="139"/>
    </location>
</feature>
<evidence type="ECO:0000256" key="2">
    <source>
        <dbReference type="ARBA" id="ARBA00022840"/>
    </source>
</evidence>
<reference evidence="4" key="1">
    <citation type="submission" date="2023-03" db="EMBL/GenBank/DDBJ databases">
        <title>Massive genome expansion in bonnet fungi (Mycena s.s.) driven by repeated elements and novel gene families across ecological guilds.</title>
        <authorList>
            <consortium name="Lawrence Berkeley National Laboratory"/>
            <person name="Harder C.B."/>
            <person name="Miyauchi S."/>
            <person name="Viragh M."/>
            <person name="Kuo A."/>
            <person name="Thoen E."/>
            <person name="Andreopoulos B."/>
            <person name="Lu D."/>
            <person name="Skrede I."/>
            <person name="Drula E."/>
            <person name="Henrissat B."/>
            <person name="Morin E."/>
            <person name="Kohler A."/>
            <person name="Barry K."/>
            <person name="LaButti K."/>
            <person name="Morin E."/>
            <person name="Salamov A."/>
            <person name="Lipzen A."/>
            <person name="Mereny Z."/>
            <person name="Hegedus B."/>
            <person name="Baldrian P."/>
            <person name="Stursova M."/>
            <person name="Weitz H."/>
            <person name="Taylor A."/>
            <person name="Grigoriev I.V."/>
            <person name="Nagy L.G."/>
            <person name="Martin F."/>
            <person name="Kauserud H."/>
        </authorList>
    </citation>
    <scope>NUCLEOTIDE SEQUENCE</scope>
    <source>
        <strain evidence="4">CBHHK200</strain>
    </source>
</reference>
<comment type="caution">
    <text evidence="4">The sequence shown here is derived from an EMBL/GenBank/DDBJ whole genome shotgun (WGS) entry which is preliminary data.</text>
</comment>
<dbReference type="Pfam" id="PF00005">
    <property type="entry name" value="ABC_tran"/>
    <property type="match status" value="1"/>
</dbReference>
<dbReference type="InterPro" id="IPR050173">
    <property type="entry name" value="ABC_transporter_C-like"/>
</dbReference>
<dbReference type="GO" id="GO:0016020">
    <property type="term" value="C:membrane"/>
    <property type="evidence" value="ECO:0007669"/>
    <property type="project" value="TreeGrafter"/>
</dbReference>
<organism evidence="4 5">
    <name type="scientific">Mycena alexandri</name>
    <dbReference type="NCBI Taxonomy" id="1745969"/>
    <lineage>
        <taxon>Eukaryota</taxon>
        <taxon>Fungi</taxon>
        <taxon>Dikarya</taxon>
        <taxon>Basidiomycota</taxon>
        <taxon>Agaricomycotina</taxon>
        <taxon>Agaricomycetes</taxon>
        <taxon>Agaricomycetidae</taxon>
        <taxon>Agaricales</taxon>
        <taxon>Marasmiineae</taxon>
        <taxon>Mycenaceae</taxon>
        <taxon>Mycena</taxon>
    </lineage>
</organism>
<evidence type="ECO:0000313" key="5">
    <source>
        <dbReference type="Proteomes" id="UP001218188"/>
    </source>
</evidence>
<dbReference type="GO" id="GO:0005524">
    <property type="term" value="F:ATP binding"/>
    <property type="evidence" value="ECO:0007669"/>
    <property type="project" value="UniProtKB-KW"/>
</dbReference>
<dbReference type="InterPro" id="IPR027417">
    <property type="entry name" value="P-loop_NTPase"/>
</dbReference>
<dbReference type="GO" id="GO:0042626">
    <property type="term" value="F:ATPase-coupled transmembrane transporter activity"/>
    <property type="evidence" value="ECO:0007669"/>
    <property type="project" value="TreeGrafter"/>
</dbReference>
<dbReference type="PANTHER" id="PTHR24223:SF356">
    <property type="entry name" value="ATP-BINDING CASSETTE TRANSPORTER ABC4"/>
    <property type="match status" value="1"/>
</dbReference>
<dbReference type="AlphaFoldDB" id="A0AAD6X1P2"/>
<dbReference type="SUPFAM" id="SSF52540">
    <property type="entry name" value="P-loop containing nucleoside triphosphate hydrolases"/>
    <property type="match status" value="1"/>
</dbReference>
<dbReference type="Proteomes" id="UP001218188">
    <property type="component" value="Unassembled WGS sequence"/>
</dbReference>
<evidence type="ECO:0000313" key="4">
    <source>
        <dbReference type="EMBL" id="KAJ7035603.1"/>
    </source>
</evidence>
<gene>
    <name evidence="4" type="ORF">C8F04DRAFT_513057</name>
</gene>
<keyword evidence="1" id="KW-0547">Nucleotide-binding</keyword>
<sequence length="157" mass="17046">MDRSSDRPFRITLPSGACDYVKQSTAFEAGFLINMTVALTSALLVTVRLLNEWEGQANSLARLHGYIHIDHEQQLTESGKPPACWSGSGNLVVEHLSAKYSEDGLNVLHGVSFIIKSGERVGLIGRTGSGKSSLTLSLLLCIPTDGRSYTMEFPHPT</sequence>
<protein>
    <recommendedName>
        <fullName evidence="3">ABC transporter domain-containing protein</fullName>
    </recommendedName>
</protein>
<keyword evidence="5" id="KW-1185">Reference proteome</keyword>
<dbReference type="Gene3D" id="3.40.50.300">
    <property type="entry name" value="P-loop containing nucleotide triphosphate hydrolases"/>
    <property type="match status" value="1"/>
</dbReference>
<evidence type="ECO:0000256" key="1">
    <source>
        <dbReference type="ARBA" id="ARBA00022741"/>
    </source>
</evidence>
<evidence type="ECO:0000259" key="3">
    <source>
        <dbReference type="Pfam" id="PF00005"/>
    </source>
</evidence>
<dbReference type="PANTHER" id="PTHR24223">
    <property type="entry name" value="ATP-BINDING CASSETTE SUB-FAMILY C"/>
    <property type="match status" value="1"/>
</dbReference>
<dbReference type="GO" id="GO:0016887">
    <property type="term" value="F:ATP hydrolysis activity"/>
    <property type="evidence" value="ECO:0007669"/>
    <property type="project" value="InterPro"/>
</dbReference>
<dbReference type="EMBL" id="JARJCM010000049">
    <property type="protein sequence ID" value="KAJ7035603.1"/>
    <property type="molecule type" value="Genomic_DNA"/>
</dbReference>
<dbReference type="InterPro" id="IPR003439">
    <property type="entry name" value="ABC_transporter-like_ATP-bd"/>
</dbReference>
<name>A0AAD6X1P2_9AGAR</name>
<accession>A0AAD6X1P2</accession>
<proteinExistence type="predicted"/>